<dbReference type="PANTHER" id="PTHR30565:SF9">
    <property type="entry name" value="PROTEIN YCIF"/>
    <property type="match status" value="1"/>
</dbReference>
<evidence type="ECO:0000313" key="2">
    <source>
        <dbReference type="Proteomes" id="UP001201701"/>
    </source>
</evidence>
<accession>A0ABS9QNW9</accession>
<dbReference type="RefSeq" id="WP_239369773.1">
    <property type="nucleotide sequence ID" value="NZ_JAKREW010000037.1"/>
</dbReference>
<dbReference type="Proteomes" id="UP001201701">
    <property type="component" value="Unassembled WGS sequence"/>
</dbReference>
<dbReference type="InterPro" id="IPR047114">
    <property type="entry name" value="YciF"/>
</dbReference>
<name>A0ABS9QNW9_9HYPH</name>
<dbReference type="CDD" id="cd07909">
    <property type="entry name" value="YciF"/>
    <property type="match status" value="1"/>
</dbReference>
<evidence type="ECO:0000313" key="1">
    <source>
        <dbReference type="EMBL" id="MCG7508259.1"/>
    </source>
</evidence>
<dbReference type="PANTHER" id="PTHR30565">
    <property type="entry name" value="PROTEIN YCIF"/>
    <property type="match status" value="1"/>
</dbReference>
<comment type="caution">
    <text evidence="1">The sequence shown here is derived from an EMBL/GenBank/DDBJ whole genome shotgun (WGS) entry which is preliminary data.</text>
</comment>
<dbReference type="EMBL" id="JAKREW010000037">
    <property type="protein sequence ID" value="MCG7508259.1"/>
    <property type="molecule type" value="Genomic_DNA"/>
</dbReference>
<organism evidence="1 2">
    <name type="scientific">Mesorhizobium retamae</name>
    <dbReference type="NCBI Taxonomy" id="2912854"/>
    <lineage>
        <taxon>Bacteria</taxon>
        <taxon>Pseudomonadati</taxon>
        <taxon>Pseudomonadota</taxon>
        <taxon>Alphaproteobacteria</taxon>
        <taxon>Hyphomicrobiales</taxon>
        <taxon>Phyllobacteriaceae</taxon>
        <taxon>Mesorhizobium</taxon>
    </lineage>
</organism>
<reference evidence="1 2" key="1">
    <citation type="submission" date="2022-02" db="EMBL/GenBank/DDBJ databases">
        <title>Draft genome sequence of Mezorhizobium retamae strain IRAMC:0171 isolated from Retama raetam nodules.</title>
        <authorList>
            <person name="Bengaied R."/>
            <person name="Sbissi I."/>
            <person name="Huber K."/>
            <person name="Ghodbane F."/>
            <person name="Nouioui I."/>
            <person name="Tarhouni M."/>
            <person name="Gtari M."/>
        </authorList>
    </citation>
    <scope>NUCLEOTIDE SEQUENCE [LARGE SCALE GENOMIC DNA]</scope>
    <source>
        <strain evidence="1 2">IRAMC:0171</strain>
    </source>
</reference>
<dbReference type="SUPFAM" id="SSF47240">
    <property type="entry name" value="Ferritin-like"/>
    <property type="match status" value="1"/>
</dbReference>
<dbReference type="Gene3D" id="1.20.1260.10">
    <property type="match status" value="1"/>
</dbReference>
<proteinExistence type="predicted"/>
<sequence length="170" mass="18623">MARSADTQGLQDLFLDGLKDILYAEKKILKALPKMAKSASDKAISQAFEKHREQTEGQVERLEEVFSMLDKAPRGKTCPAIDGIIEEGSEIMEEYKGTPAIDAGLVAAAQAVEHYEIARYRTLCAWAEELEMPEAVKLLQATLDEESETDAALAQLAKSDANPRALQKAA</sequence>
<dbReference type="Pfam" id="PF05974">
    <property type="entry name" value="DUF892"/>
    <property type="match status" value="1"/>
</dbReference>
<gene>
    <name evidence="1" type="ORF">L4923_24775</name>
</gene>
<dbReference type="InterPro" id="IPR009078">
    <property type="entry name" value="Ferritin-like_SF"/>
</dbReference>
<keyword evidence="2" id="KW-1185">Reference proteome</keyword>
<protein>
    <submittedName>
        <fullName evidence="1">Ferritin-like domain-containing protein</fullName>
    </submittedName>
</protein>
<dbReference type="InterPro" id="IPR012347">
    <property type="entry name" value="Ferritin-like"/>
</dbReference>
<dbReference type="InterPro" id="IPR010287">
    <property type="entry name" value="DUF892_YciF-like"/>
</dbReference>